<evidence type="ECO:0000313" key="2">
    <source>
        <dbReference type="EMBL" id="CAA7263058.1"/>
    </source>
</evidence>
<protein>
    <submittedName>
        <fullName evidence="2">Uncharacterized protein</fullName>
    </submittedName>
</protein>
<dbReference type="OrthoDB" id="10329232at2759"/>
<dbReference type="EMBL" id="CACVBS010000038">
    <property type="protein sequence ID" value="CAA7263058.1"/>
    <property type="molecule type" value="Genomic_DNA"/>
</dbReference>
<accession>A0A8S0WZY9</accession>
<feature type="compositionally biased region" description="Basic residues" evidence="1">
    <location>
        <begin position="31"/>
        <end position="42"/>
    </location>
</feature>
<name>A0A8S0WZY9_CYCAE</name>
<gene>
    <name evidence="2" type="ORF">AAE3_LOCUS5321</name>
</gene>
<organism evidence="2 3">
    <name type="scientific">Cyclocybe aegerita</name>
    <name type="common">Black poplar mushroom</name>
    <name type="synonym">Agrocybe aegerita</name>
    <dbReference type="NCBI Taxonomy" id="1973307"/>
    <lineage>
        <taxon>Eukaryota</taxon>
        <taxon>Fungi</taxon>
        <taxon>Dikarya</taxon>
        <taxon>Basidiomycota</taxon>
        <taxon>Agaricomycotina</taxon>
        <taxon>Agaricomycetes</taxon>
        <taxon>Agaricomycetidae</taxon>
        <taxon>Agaricales</taxon>
        <taxon>Agaricineae</taxon>
        <taxon>Bolbitiaceae</taxon>
        <taxon>Cyclocybe</taxon>
    </lineage>
</organism>
<dbReference type="AlphaFoldDB" id="A0A8S0WZY9"/>
<proteinExistence type="predicted"/>
<sequence>MPAYRQPLRQRCKVNLTINTSLHDRDEERGRTKRRAKAWKRTHTPDSLFSTAGTAPSSPRCAIPDEEPQHNALKSFYHFIPYVSFAFADGHYDPFKVQYPPSGPRYDSPASPSLNIPFTHIIRILHPSYSRDPNQHLEQGMVWPEYDEESGIALLNIVVPEAHAYPKDTPERMFTLLDTNQLLLARDFLCLALPFYRADHQWHRALTPSSDDVHVLITAPWPSRFTRCKSGVPLPTPTGDSPFRVAQAARRATTAATDVLAIVASYLAMCSGRRVGKVIRGVDEDMVMNEQDGVKNAFLWKDRLDTECCTFLDTIAWLN</sequence>
<evidence type="ECO:0000313" key="3">
    <source>
        <dbReference type="Proteomes" id="UP000467700"/>
    </source>
</evidence>
<comment type="caution">
    <text evidence="2">The sequence shown here is derived from an EMBL/GenBank/DDBJ whole genome shotgun (WGS) entry which is preliminary data.</text>
</comment>
<evidence type="ECO:0000256" key="1">
    <source>
        <dbReference type="SAM" id="MobiDB-lite"/>
    </source>
</evidence>
<keyword evidence="3" id="KW-1185">Reference proteome</keyword>
<reference evidence="2 3" key="1">
    <citation type="submission" date="2020-01" db="EMBL/GenBank/DDBJ databases">
        <authorList>
            <person name="Gupta K D."/>
        </authorList>
    </citation>
    <scope>NUCLEOTIDE SEQUENCE [LARGE SCALE GENOMIC DNA]</scope>
</reference>
<feature type="region of interest" description="Disordered" evidence="1">
    <location>
        <begin position="23"/>
        <end position="59"/>
    </location>
</feature>
<feature type="compositionally biased region" description="Polar residues" evidence="1">
    <location>
        <begin position="45"/>
        <end position="57"/>
    </location>
</feature>
<dbReference type="Proteomes" id="UP000467700">
    <property type="component" value="Unassembled WGS sequence"/>
</dbReference>